<keyword evidence="2" id="KW-0479">Metal-binding</keyword>
<dbReference type="SUPFAM" id="SSF57850">
    <property type="entry name" value="RING/U-box"/>
    <property type="match status" value="1"/>
</dbReference>
<dbReference type="EMBL" id="MN740050">
    <property type="protein sequence ID" value="QHT85903.1"/>
    <property type="molecule type" value="Genomic_DNA"/>
</dbReference>
<feature type="compositionally biased region" description="Basic and acidic residues" evidence="8">
    <location>
        <begin position="20"/>
        <end position="32"/>
    </location>
</feature>
<evidence type="ECO:0000256" key="3">
    <source>
        <dbReference type="ARBA" id="ARBA00022737"/>
    </source>
</evidence>
<reference evidence="10" key="1">
    <citation type="journal article" date="2020" name="Nature">
        <title>Giant virus diversity and host interactions through global metagenomics.</title>
        <authorList>
            <person name="Schulz F."/>
            <person name="Roux S."/>
            <person name="Paez-Espino D."/>
            <person name="Jungbluth S."/>
            <person name="Walsh D.A."/>
            <person name="Denef V.J."/>
            <person name="McMahon K.D."/>
            <person name="Konstantinidis K.T."/>
            <person name="Eloe-Fadrosh E.A."/>
            <person name="Kyrpides N.C."/>
            <person name="Woyke T."/>
        </authorList>
    </citation>
    <scope>NUCLEOTIDE SEQUENCE</scope>
    <source>
        <strain evidence="10">GVMAG-M-3300023184-182</strain>
    </source>
</reference>
<organism evidence="10">
    <name type="scientific">viral metagenome</name>
    <dbReference type="NCBI Taxonomy" id="1070528"/>
    <lineage>
        <taxon>unclassified sequences</taxon>
        <taxon>metagenomes</taxon>
        <taxon>organismal metagenomes</taxon>
    </lineage>
</organism>
<evidence type="ECO:0000256" key="7">
    <source>
        <dbReference type="SAM" id="Coils"/>
    </source>
</evidence>
<dbReference type="PROSITE" id="PS51873">
    <property type="entry name" value="TRIAD"/>
    <property type="match status" value="1"/>
</dbReference>
<dbReference type="Gene3D" id="1.20.120.1750">
    <property type="match status" value="1"/>
</dbReference>
<dbReference type="PANTHER" id="PTHR11685">
    <property type="entry name" value="RBR FAMILY RING FINGER AND IBR DOMAIN-CONTAINING"/>
    <property type="match status" value="1"/>
</dbReference>
<feature type="coiled-coil region" evidence="7">
    <location>
        <begin position="135"/>
        <end position="176"/>
    </location>
</feature>
<keyword evidence="4" id="KW-0863">Zinc-finger</keyword>
<evidence type="ECO:0000256" key="6">
    <source>
        <dbReference type="ARBA" id="ARBA00022833"/>
    </source>
</evidence>
<feature type="region of interest" description="Disordered" evidence="8">
    <location>
        <begin position="1"/>
        <end position="33"/>
    </location>
</feature>
<dbReference type="InterPro" id="IPR044066">
    <property type="entry name" value="TRIAD_supradom"/>
</dbReference>
<keyword evidence="7" id="KW-0175">Coiled coil</keyword>
<keyword evidence="1" id="KW-0808">Transferase</keyword>
<dbReference type="GO" id="GO:0008270">
    <property type="term" value="F:zinc ion binding"/>
    <property type="evidence" value="ECO:0007669"/>
    <property type="project" value="UniProtKB-KW"/>
</dbReference>
<evidence type="ECO:0000256" key="4">
    <source>
        <dbReference type="ARBA" id="ARBA00022771"/>
    </source>
</evidence>
<accession>A0A6C0I1A1</accession>
<keyword evidence="3" id="KW-0677">Repeat</keyword>
<evidence type="ECO:0000259" key="9">
    <source>
        <dbReference type="PROSITE" id="PS51873"/>
    </source>
</evidence>
<protein>
    <recommendedName>
        <fullName evidence="9">RING-type domain-containing protein</fullName>
    </recommendedName>
</protein>
<feature type="domain" description="RING-type" evidence="9">
    <location>
        <begin position="41"/>
        <end position="321"/>
    </location>
</feature>
<keyword evidence="5" id="KW-0833">Ubl conjugation pathway</keyword>
<evidence type="ECO:0000256" key="5">
    <source>
        <dbReference type="ARBA" id="ARBA00022786"/>
    </source>
</evidence>
<evidence type="ECO:0000256" key="1">
    <source>
        <dbReference type="ARBA" id="ARBA00022679"/>
    </source>
</evidence>
<evidence type="ECO:0000256" key="8">
    <source>
        <dbReference type="SAM" id="MobiDB-lite"/>
    </source>
</evidence>
<dbReference type="GO" id="GO:0004842">
    <property type="term" value="F:ubiquitin-protein transferase activity"/>
    <property type="evidence" value="ECO:0007669"/>
    <property type="project" value="InterPro"/>
</dbReference>
<evidence type="ECO:0000313" key="10">
    <source>
        <dbReference type="EMBL" id="QHT85903.1"/>
    </source>
</evidence>
<dbReference type="AlphaFoldDB" id="A0A6C0I1A1"/>
<sequence>METQPIQSQTKEKKPRVRKPKVEEPKVEEPKAKKTIRTKKVVDTCNICCETFNKSTHVPIECMHCQFKSCRKCCETYILGESLVKCMNSECGKEWSRKFIRDSFPNAFIVGQLKKWREDLLYEKERALLPATQPYVEAINRRKEINTEVKTIEQRISKLRTMIIRLQRESTALEQNPLLITQDPSVMENIVRGITGTNVDVKADRRQFIKPCSADDCRGFLSSQWKCGTCNIWTCPDCHVIIGLSKDDPHTCDPNNIETAKLLKAETKPCPKCAAAIFKIDGCDQIWCTQCHTAFSWRTGQIETTVHNPHYYEWLRRTQGSVPRNAMDMPCGENRLNGNTWRNIQQMMDYKNLNVANAELSKYCMNKMKNIERYVLHYRMVSIPRLQAFDYEKNNRDLRIDYLLNKIQPDVMKVMFQRAEKKTMKDAEMREVYQMICNTGEDIIFRFFAYIEGLTLNSKFNANILNEMDKMLEYANECIDDICRTYHCKIYKFIINDHPANYMGTDYK</sequence>
<proteinExistence type="predicted"/>
<evidence type="ECO:0000256" key="2">
    <source>
        <dbReference type="ARBA" id="ARBA00022723"/>
    </source>
</evidence>
<dbReference type="GO" id="GO:0016567">
    <property type="term" value="P:protein ubiquitination"/>
    <property type="evidence" value="ECO:0007669"/>
    <property type="project" value="InterPro"/>
</dbReference>
<dbReference type="InterPro" id="IPR031127">
    <property type="entry name" value="E3_UB_ligase_RBR"/>
</dbReference>
<keyword evidence="6" id="KW-0862">Zinc</keyword>
<name>A0A6C0I1A1_9ZZZZ</name>